<name>X1T268_9ZZZZ</name>
<gene>
    <name evidence="2" type="ORF">S12H4_17477</name>
</gene>
<dbReference type="InterPro" id="IPR012902">
    <property type="entry name" value="N_methyl_site"/>
</dbReference>
<protein>
    <recommendedName>
        <fullName evidence="3">Type II secretion system protein GspG C-terminal domain-containing protein</fullName>
    </recommendedName>
</protein>
<keyword evidence="1" id="KW-0472">Membrane</keyword>
<feature type="non-terminal residue" evidence="2">
    <location>
        <position position="1"/>
    </location>
</feature>
<dbReference type="NCBIfam" id="TIGR02532">
    <property type="entry name" value="IV_pilin_GFxxxE"/>
    <property type="match status" value="1"/>
</dbReference>
<comment type="caution">
    <text evidence="2">The sequence shown here is derived from an EMBL/GenBank/DDBJ whole genome shotgun (WGS) entry which is preliminary data.</text>
</comment>
<dbReference type="AlphaFoldDB" id="X1T268"/>
<dbReference type="InterPro" id="IPR045584">
    <property type="entry name" value="Pilin-like"/>
</dbReference>
<dbReference type="SUPFAM" id="SSF54523">
    <property type="entry name" value="Pili subunits"/>
    <property type="match status" value="1"/>
</dbReference>
<keyword evidence="1" id="KW-1133">Transmembrane helix</keyword>
<reference evidence="2" key="1">
    <citation type="journal article" date="2014" name="Front. Microbiol.">
        <title>High frequency of phylogenetically diverse reductive dehalogenase-homologous genes in deep subseafloor sedimentary metagenomes.</title>
        <authorList>
            <person name="Kawai M."/>
            <person name="Futagami T."/>
            <person name="Toyoda A."/>
            <person name="Takaki Y."/>
            <person name="Nishi S."/>
            <person name="Hori S."/>
            <person name="Arai W."/>
            <person name="Tsubouchi T."/>
            <person name="Morono Y."/>
            <person name="Uchiyama I."/>
            <person name="Ito T."/>
            <person name="Fujiyama A."/>
            <person name="Inagaki F."/>
            <person name="Takami H."/>
        </authorList>
    </citation>
    <scope>NUCLEOTIDE SEQUENCE</scope>
    <source>
        <strain evidence="2">Expedition CK06-06</strain>
    </source>
</reference>
<evidence type="ECO:0008006" key="3">
    <source>
        <dbReference type="Google" id="ProtNLM"/>
    </source>
</evidence>
<evidence type="ECO:0000313" key="2">
    <source>
        <dbReference type="EMBL" id="GAI85456.1"/>
    </source>
</evidence>
<keyword evidence="1" id="KW-0812">Transmembrane</keyword>
<dbReference type="Pfam" id="PF07963">
    <property type="entry name" value="N_methyl"/>
    <property type="match status" value="1"/>
</dbReference>
<sequence>FIHKDMRFIVKTPKAFTLIELLVVIAVIAILMAILIPVLGAAKKQASMTRCLSNHRNLLYGWIMYADDNDGLLMCNGACYDTPTDKSPWVHRPKDFGGNDLGSPAPPTITDVDRYRGIQQGTLWEYIKDVDAYHCPGDNRRSTKRSPRDCFRSYSISYAFGSMREGDLSPRGGYRYYRRMLEIASAPQYYVFVEEEHNGSRYGENEGGWHLPMDGGMNRLPNPGSWTFYDPLASYHLKASTFGFADGHADRRKWMDKRTLKFIRQNAEDPSSHSGIELSTAVSVFVPHLIFISYFTVSHLHHA</sequence>
<feature type="transmembrane region" description="Helical" evidence="1">
    <location>
        <begin position="21"/>
        <end position="42"/>
    </location>
</feature>
<proteinExistence type="predicted"/>
<dbReference type="PANTHER" id="PTHR30093">
    <property type="entry name" value="GENERAL SECRETION PATHWAY PROTEIN G"/>
    <property type="match status" value="1"/>
</dbReference>
<evidence type="ECO:0000256" key="1">
    <source>
        <dbReference type="SAM" id="Phobius"/>
    </source>
</evidence>
<organism evidence="2">
    <name type="scientific">marine sediment metagenome</name>
    <dbReference type="NCBI Taxonomy" id="412755"/>
    <lineage>
        <taxon>unclassified sequences</taxon>
        <taxon>metagenomes</taxon>
        <taxon>ecological metagenomes</taxon>
    </lineage>
</organism>
<dbReference type="Gene3D" id="3.30.700.10">
    <property type="entry name" value="Glycoprotein, Type 4 Pilin"/>
    <property type="match status" value="1"/>
</dbReference>
<accession>X1T268</accession>
<dbReference type="EMBL" id="BARW01008546">
    <property type="protein sequence ID" value="GAI85456.1"/>
    <property type="molecule type" value="Genomic_DNA"/>
</dbReference>